<feature type="domain" description="Smr" evidence="1">
    <location>
        <begin position="5"/>
        <end position="79"/>
    </location>
</feature>
<reference evidence="2 3" key="1">
    <citation type="submission" date="2018-11" db="EMBL/GenBank/DDBJ databases">
        <title>Novel Erysipelotrichaceae bacterium isolated from small intestine of a swine.</title>
        <authorList>
            <person name="Kim J.S."/>
            <person name="Choe H."/>
            <person name="Lee Y.R."/>
            <person name="Kim K.M."/>
            <person name="Park D.S."/>
        </authorList>
    </citation>
    <scope>NUCLEOTIDE SEQUENCE [LARGE SCALE GENOMIC DNA]</scope>
    <source>
        <strain evidence="2 3">SG0102</strain>
    </source>
</reference>
<gene>
    <name evidence="2" type="ORF">SG0102_14000</name>
</gene>
<evidence type="ECO:0000313" key="3">
    <source>
        <dbReference type="Proteomes" id="UP000268059"/>
    </source>
</evidence>
<dbReference type="InterPro" id="IPR002625">
    <property type="entry name" value="Smr_dom"/>
</dbReference>
<dbReference type="RefSeq" id="WP_125119332.1">
    <property type="nucleotide sequence ID" value="NZ_AP019309.1"/>
</dbReference>
<protein>
    <recommendedName>
        <fullName evidence="1">Smr domain-containing protein</fullName>
    </recommendedName>
</protein>
<dbReference type="AlphaFoldDB" id="A0A3G9J6Z3"/>
<dbReference type="Proteomes" id="UP000268059">
    <property type="component" value="Chromosome"/>
</dbReference>
<name>A0A3G9J6Z3_9FIRM</name>
<dbReference type="PROSITE" id="PS50828">
    <property type="entry name" value="SMR"/>
    <property type="match status" value="1"/>
</dbReference>
<dbReference type="Gene3D" id="3.30.1370.110">
    <property type="match status" value="1"/>
</dbReference>
<keyword evidence="3" id="KW-1185">Reference proteome</keyword>
<evidence type="ECO:0000313" key="2">
    <source>
        <dbReference type="EMBL" id="BBH26466.1"/>
    </source>
</evidence>
<dbReference type="EMBL" id="AP019309">
    <property type="protein sequence ID" value="BBH26466.1"/>
    <property type="molecule type" value="Genomic_DNA"/>
</dbReference>
<dbReference type="InParanoid" id="A0A3G9J6Z3"/>
<dbReference type="OrthoDB" id="9810960at2"/>
<evidence type="ECO:0000259" key="1">
    <source>
        <dbReference type="PROSITE" id="PS50828"/>
    </source>
</evidence>
<sequence length="79" mass="9051">MIEELDVHGLSVAEARSLIDKALKSLKKETCVLRIIHGYSHGDAIGKMVRSRYRKHPKIERVELSMNQGITDLIIRRIL</sequence>
<dbReference type="InterPro" id="IPR036063">
    <property type="entry name" value="Smr_dom_sf"/>
</dbReference>
<proteinExistence type="predicted"/>
<organism evidence="2 3">
    <name type="scientific">Intestinibaculum porci</name>
    <dbReference type="NCBI Taxonomy" id="2487118"/>
    <lineage>
        <taxon>Bacteria</taxon>
        <taxon>Bacillati</taxon>
        <taxon>Bacillota</taxon>
        <taxon>Erysipelotrichia</taxon>
        <taxon>Erysipelotrichales</taxon>
        <taxon>Erysipelotrichaceae</taxon>
        <taxon>Intestinibaculum</taxon>
    </lineage>
</organism>
<dbReference type="Pfam" id="PF01713">
    <property type="entry name" value="Smr"/>
    <property type="match status" value="1"/>
</dbReference>
<dbReference type="KEGG" id="ebm:SG0102_14000"/>
<accession>A0A3G9J6Z3</accession>
<dbReference type="SUPFAM" id="SSF160443">
    <property type="entry name" value="SMR domain-like"/>
    <property type="match status" value="1"/>
</dbReference>